<reference evidence="1 2" key="1">
    <citation type="journal article" date="2022" name="Genome Biol. Evol.">
        <title>The Spruce Budworm Genome: Reconstructing the Evolutionary History of Antifreeze Proteins.</title>
        <authorList>
            <person name="Beliveau C."/>
            <person name="Gagne P."/>
            <person name="Picq S."/>
            <person name="Vernygora O."/>
            <person name="Keeling C.I."/>
            <person name="Pinkney K."/>
            <person name="Doucet D."/>
            <person name="Wen F."/>
            <person name="Johnston J.S."/>
            <person name="Maaroufi H."/>
            <person name="Boyle B."/>
            <person name="Laroche J."/>
            <person name="Dewar K."/>
            <person name="Juretic N."/>
            <person name="Blackburn G."/>
            <person name="Nisole A."/>
            <person name="Brunet B."/>
            <person name="Brandao M."/>
            <person name="Lumley L."/>
            <person name="Duan J."/>
            <person name="Quan G."/>
            <person name="Lucarotti C.J."/>
            <person name="Roe A.D."/>
            <person name="Sperling F.A.H."/>
            <person name="Levesque R.C."/>
            <person name="Cusson M."/>
        </authorList>
    </citation>
    <scope>NUCLEOTIDE SEQUENCE [LARGE SCALE GENOMIC DNA]</scope>
    <source>
        <strain evidence="1">Glfc:IPQL:Cfum</strain>
    </source>
</reference>
<proteinExistence type="predicted"/>
<accession>A0ACC0KAY4</accession>
<evidence type="ECO:0000313" key="2">
    <source>
        <dbReference type="Proteomes" id="UP001064048"/>
    </source>
</evidence>
<dbReference type="Proteomes" id="UP001064048">
    <property type="component" value="Chromosome 28"/>
</dbReference>
<organism evidence="1 2">
    <name type="scientific">Choristoneura fumiferana</name>
    <name type="common">Spruce budworm moth</name>
    <name type="synonym">Archips fumiferana</name>
    <dbReference type="NCBI Taxonomy" id="7141"/>
    <lineage>
        <taxon>Eukaryota</taxon>
        <taxon>Metazoa</taxon>
        <taxon>Ecdysozoa</taxon>
        <taxon>Arthropoda</taxon>
        <taxon>Hexapoda</taxon>
        <taxon>Insecta</taxon>
        <taxon>Pterygota</taxon>
        <taxon>Neoptera</taxon>
        <taxon>Endopterygota</taxon>
        <taxon>Lepidoptera</taxon>
        <taxon>Glossata</taxon>
        <taxon>Ditrysia</taxon>
        <taxon>Tortricoidea</taxon>
        <taxon>Tortricidae</taxon>
        <taxon>Tortricinae</taxon>
        <taxon>Choristoneura</taxon>
    </lineage>
</organism>
<evidence type="ECO:0000313" key="1">
    <source>
        <dbReference type="EMBL" id="KAI8433335.1"/>
    </source>
</evidence>
<gene>
    <name evidence="1" type="ORF">MSG28_015380</name>
</gene>
<sequence>MDTNKTEDLPKKCFCARCFLPIDEQQKVEIEGQQFHRMCSTCCICQKVPTQLKMFYGHVFCNECFKSHVLSRFRDNPRYDWWMQFAPGVQAQESKPASDASAASDTKRCICTRCLQSVCEADKIDIGGQSFHVHCAKCCACHLVPKENIKIYFGQVFCEDCFNRLILNRNKDNSAEFFRTCFEQMQSNPQFAENMNGFMSGSTSNAGNPLIFMMHGQQSYCRCGDRASDQAPDWLSQGPKKSATPATSVDDSISTWELSFENRTEVSAPESFSPRDTVLAAAEKIEKLTKYLRERDSNTENKKWKKFDEASASPAEPLSHWIDLQEAKLSTLKCPKCLWQCGTIYVNRDYELRELCLENFC</sequence>
<protein>
    <submittedName>
        <fullName evidence="1">Uncharacterized protein</fullName>
    </submittedName>
</protein>
<comment type="caution">
    <text evidence="1">The sequence shown here is derived from an EMBL/GenBank/DDBJ whole genome shotgun (WGS) entry which is preliminary data.</text>
</comment>
<keyword evidence="2" id="KW-1185">Reference proteome</keyword>
<name>A0ACC0KAY4_CHOFU</name>
<dbReference type="EMBL" id="CM046128">
    <property type="protein sequence ID" value="KAI8433335.1"/>
    <property type="molecule type" value="Genomic_DNA"/>
</dbReference>